<feature type="compositionally biased region" description="Polar residues" evidence="1">
    <location>
        <begin position="1"/>
        <end position="25"/>
    </location>
</feature>
<evidence type="ECO:0000256" key="1">
    <source>
        <dbReference type="SAM" id="MobiDB-lite"/>
    </source>
</evidence>
<accession>A0A3N4IDD8</accession>
<sequence length="330" mass="36794">MANTKQKTQILGQPSSSQFQQTLANSKDGMPLKTAYPRNLNPSSESKISETLPSPPSFIRDIFGSPRPLLGLSVAQNLTTRVADNTIRTFQAPASIEEGSTKQKRSKKVTFYGVSNDGSAKASEKSEDDRFYDFSESDCTASSSTELDKPEIGIATRLICEFGDESSAIARRRRTLGWIQGCGPFEKSTYEVEEMKTCLAEQDSLIEKLKGEISNLRSGIEDVNDEMKKLDACFTEFKGLEMDQFKKISREVLPNSILWTKKHGGLDSGAHRPMRTDFASISDGESVLEELRKGIRNPRSKGMVVLDRHKLVAVLEYVDRLQRESCRGYP</sequence>
<protein>
    <submittedName>
        <fullName evidence="2">Uncharacterized protein</fullName>
    </submittedName>
</protein>
<evidence type="ECO:0000313" key="3">
    <source>
        <dbReference type="Proteomes" id="UP000275078"/>
    </source>
</evidence>
<organism evidence="2 3">
    <name type="scientific">Ascobolus immersus RN42</name>
    <dbReference type="NCBI Taxonomy" id="1160509"/>
    <lineage>
        <taxon>Eukaryota</taxon>
        <taxon>Fungi</taxon>
        <taxon>Dikarya</taxon>
        <taxon>Ascomycota</taxon>
        <taxon>Pezizomycotina</taxon>
        <taxon>Pezizomycetes</taxon>
        <taxon>Pezizales</taxon>
        <taxon>Ascobolaceae</taxon>
        <taxon>Ascobolus</taxon>
    </lineage>
</organism>
<keyword evidence="3" id="KW-1185">Reference proteome</keyword>
<gene>
    <name evidence="2" type="ORF">BJ508DRAFT_340674</name>
</gene>
<proteinExistence type="predicted"/>
<feature type="compositionally biased region" description="Polar residues" evidence="1">
    <location>
        <begin position="40"/>
        <end position="52"/>
    </location>
</feature>
<evidence type="ECO:0000313" key="2">
    <source>
        <dbReference type="EMBL" id="RPA84143.1"/>
    </source>
</evidence>
<dbReference type="AlphaFoldDB" id="A0A3N4IDD8"/>
<feature type="region of interest" description="Disordered" evidence="1">
    <location>
        <begin position="1"/>
        <end position="54"/>
    </location>
</feature>
<reference evidence="2 3" key="1">
    <citation type="journal article" date="2018" name="Nat. Ecol. Evol.">
        <title>Pezizomycetes genomes reveal the molecular basis of ectomycorrhizal truffle lifestyle.</title>
        <authorList>
            <person name="Murat C."/>
            <person name="Payen T."/>
            <person name="Noel B."/>
            <person name="Kuo A."/>
            <person name="Morin E."/>
            <person name="Chen J."/>
            <person name="Kohler A."/>
            <person name="Krizsan K."/>
            <person name="Balestrini R."/>
            <person name="Da Silva C."/>
            <person name="Montanini B."/>
            <person name="Hainaut M."/>
            <person name="Levati E."/>
            <person name="Barry K.W."/>
            <person name="Belfiori B."/>
            <person name="Cichocki N."/>
            <person name="Clum A."/>
            <person name="Dockter R.B."/>
            <person name="Fauchery L."/>
            <person name="Guy J."/>
            <person name="Iotti M."/>
            <person name="Le Tacon F."/>
            <person name="Lindquist E.A."/>
            <person name="Lipzen A."/>
            <person name="Malagnac F."/>
            <person name="Mello A."/>
            <person name="Molinier V."/>
            <person name="Miyauchi S."/>
            <person name="Poulain J."/>
            <person name="Riccioni C."/>
            <person name="Rubini A."/>
            <person name="Sitrit Y."/>
            <person name="Splivallo R."/>
            <person name="Traeger S."/>
            <person name="Wang M."/>
            <person name="Zifcakova L."/>
            <person name="Wipf D."/>
            <person name="Zambonelli A."/>
            <person name="Paolocci F."/>
            <person name="Nowrousian M."/>
            <person name="Ottonello S."/>
            <person name="Baldrian P."/>
            <person name="Spatafora J.W."/>
            <person name="Henrissat B."/>
            <person name="Nagy L.G."/>
            <person name="Aury J.M."/>
            <person name="Wincker P."/>
            <person name="Grigoriev I.V."/>
            <person name="Bonfante P."/>
            <person name="Martin F.M."/>
        </authorList>
    </citation>
    <scope>NUCLEOTIDE SEQUENCE [LARGE SCALE GENOMIC DNA]</scope>
    <source>
        <strain evidence="2 3">RN42</strain>
    </source>
</reference>
<dbReference type="Proteomes" id="UP000275078">
    <property type="component" value="Unassembled WGS sequence"/>
</dbReference>
<name>A0A3N4IDD8_ASCIM</name>
<dbReference type="EMBL" id="ML119660">
    <property type="protein sequence ID" value="RPA84143.1"/>
    <property type="molecule type" value="Genomic_DNA"/>
</dbReference>